<dbReference type="EMBL" id="MDYL01000002">
    <property type="protein sequence ID" value="OQD77461.1"/>
    <property type="molecule type" value="Genomic_DNA"/>
</dbReference>
<feature type="region of interest" description="Disordered" evidence="1">
    <location>
        <begin position="182"/>
        <end position="206"/>
    </location>
</feature>
<keyword evidence="3" id="KW-1185">Reference proteome</keyword>
<evidence type="ECO:0000256" key="1">
    <source>
        <dbReference type="SAM" id="MobiDB-lite"/>
    </source>
</evidence>
<comment type="caution">
    <text evidence="2">The sequence shown here is derived from an EMBL/GenBank/DDBJ whole genome shotgun (WGS) entry which is preliminary data.</text>
</comment>
<dbReference type="Proteomes" id="UP000191522">
    <property type="component" value="Unassembled WGS sequence"/>
</dbReference>
<evidence type="ECO:0000313" key="2">
    <source>
        <dbReference type="EMBL" id="OQD77461.1"/>
    </source>
</evidence>
<name>A0A1V6PKD8_PENDC</name>
<evidence type="ECO:0000313" key="3">
    <source>
        <dbReference type="Proteomes" id="UP000191522"/>
    </source>
</evidence>
<reference evidence="3" key="1">
    <citation type="journal article" date="2017" name="Nat. Microbiol.">
        <title>Global analysis of biosynthetic gene clusters reveals vast potential of secondary metabolite production in Penicillium species.</title>
        <authorList>
            <person name="Nielsen J.C."/>
            <person name="Grijseels S."/>
            <person name="Prigent S."/>
            <person name="Ji B."/>
            <person name="Dainat J."/>
            <person name="Nielsen K.F."/>
            <person name="Frisvad J.C."/>
            <person name="Workman M."/>
            <person name="Nielsen J."/>
        </authorList>
    </citation>
    <scope>NUCLEOTIDE SEQUENCE [LARGE SCALE GENOMIC DNA]</scope>
    <source>
        <strain evidence="3">IBT 11843</strain>
    </source>
</reference>
<dbReference type="AlphaFoldDB" id="A0A1V6PKD8"/>
<proteinExistence type="predicted"/>
<protein>
    <submittedName>
        <fullName evidence="2">Uncharacterized protein</fullName>
    </submittedName>
</protein>
<feature type="compositionally biased region" description="Polar residues" evidence="1">
    <location>
        <begin position="75"/>
        <end position="93"/>
    </location>
</feature>
<accession>A0A1V6PKD8</accession>
<feature type="compositionally biased region" description="Basic and acidic residues" evidence="1">
    <location>
        <begin position="182"/>
        <end position="196"/>
    </location>
</feature>
<sequence>MRPNKTTIFKHCTSCRQTSREKTSVRRNNKKARLDAFAALQKHTPQLAQYIYSTAFYSTNARSPSGSRPSAESSFLTSQFTDPSSTQTKGTTITDFSRQSSHLWRIGNRDDGGEQPLASAYFTCIHCDAIRSVNLRYDDICVYCLEQKQQWCIKGGHEADESSFKDEEGKGHILACNKCREGKADEKEQEKEKGSDDSESSENGEQ</sequence>
<organism evidence="2 3">
    <name type="scientific">Penicillium decumbens</name>
    <dbReference type="NCBI Taxonomy" id="69771"/>
    <lineage>
        <taxon>Eukaryota</taxon>
        <taxon>Fungi</taxon>
        <taxon>Dikarya</taxon>
        <taxon>Ascomycota</taxon>
        <taxon>Pezizomycotina</taxon>
        <taxon>Eurotiomycetes</taxon>
        <taxon>Eurotiomycetidae</taxon>
        <taxon>Eurotiales</taxon>
        <taxon>Aspergillaceae</taxon>
        <taxon>Penicillium</taxon>
    </lineage>
</organism>
<feature type="compositionally biased region" description="Acidic residues" evidence="1">
    <location>
        <begin position="197"/>
        <end position="206"/>
    </location>
</feature>
<feature type="region of interest" description="Disordered" evidence="1">
    <location>
        <begin position="62"/>
        <end position="93"/>
    </location>
</feature>
<feature type="compositionally biased region" description="Low complexity" evidence="1">
    <location>
        <begin position="62"/>
        <end position="74"/>
    </location>
</feature>
<dbReference type="OrthoDB" id="4362925at2759"/>
<gene>
    <name evidence="2" type="ORF">PENDEC_c002G02660</name>
</gene>